<dbReference type="EMBL" id="SOZI01000125">
    <property type="protein sequence ID" value="TNY18698.1"/>
    <property type="molecule type" value="Genomic_DNA"/>
</dbReference>
<evidence type="ECO:0000256" key="2">
    <source>
        <dbReference type="SAM" id="SignalP"/>
    </source>
</evidence>
<comment type="caution">
    <text evidence="3">The sequence shown here is derived from an EMBL/GenBank/DDBJ whole genome shotgun (WGS) entry which is preliminary data.</text>
</comment>
<name>A0A5C5FPB0_9BASI</name>
<reference evidence="3 4" key="1">
    <citation type="submission" date="2019-03" db="EMBL/GenBank/DDBJ databases">
        <title>Rhodosporidium diobovatum UCD-FST 08-225 genome sequencing, assembly, and annotation.</title>
        <authorList>
            <person name="Fakankun I.U."/>
            <person name="Fristensky B."/>
            <person name="Levin D.B."/>
        </authorList>
    </citation>
    <scope>NUCLEOTIDE SEQUENCE [LARGE SCALE GENOMIC DNA]</scope>
    <source>
        <strain evidence="3 4">UCD-FST 08-225</strain>
    </source>
</reference>
<feature type="compositionally biased region" description="Basic residues" evidence="1">
    <location>
        <begin position="187"/>
        <end position="201"/>
    </location>
</feature>
<proteinExistence type="predicted"/>
<feature type="region of interest" description="Disordered" evidence="1">
    <location>
        <begin position="104"/>
        <end position="147"/>
    </location>
</feature>
<feature type="chain" id="PRO_5022794656" description="Secreted protein" evidence="2">
    <location>
        <begin position="21"/>
        <end position="201"/>
    </location>
</feature>
<evidence type="ECO:0000256" key="1">
    <source>
        <dbReference type="SAM" id="MobiDB-lite"/>
    </source>
</evidence>
<dbReference type="Proteomes" id="UP000311382">
    <property type="component" value="Unassembled WGS sequence"/>
</dbReference>
<accession>A0A5C5FPB0</accession>
<evidence type="ECO:0000313" key="4">
    <source>
        <dbReference type="Proteomes" id="UP000311382"/>
    </source>
</evidence>
<organism evidence="3 4">
    <name type="scientific">Rhodotorula diobovata</name>
    <dbReference type="NCBI Taxonomy" id="5288"/>
    <lineage>
        <taxon>Eukaryota</taxon>
        <taxon>Fungi</taxon>
        <taxon>Dikarya</taxon>
        <taxon>Basidiomycota</taxon>
        <taxon>Pucciniomycotina</taxon>
        <taxon>Microbotryomycetes</taxon>
        <taxon>Sporidiobolales</taxon>
        <taxon>Sporidiobolaceae</taxon>
        <taxon>Rhodotorula</taxon>
    </lineage>
</organism>
<feature type="compositionally biased region" description="Basic residues" evidence="1">
    <location>
        <begin position="107"/>
        <end position="127"/>
    </location>
</feature>
<evidence type="ECO:0008006" key="5">
    <source>
        <dbReference type="Google" id="ProtNLM"/>
    </source>
</evidence>
<keyword evidence="2" id="KW-0732">Signal</keyword>
<feature type="region of interest" description="Disordered" evidence="1">
    <location>
        <begin position="152"/>
        <end position="171"/>
    </location>
</feature>
<dbReference type="AlphaFoldDB" id="A0A5C5FPB0"/>
<sequence>MLAVLLELLSRLFRARLSLSGMVCPPSHPLAPSFPPCSAKLRGSSCCEGFAARVGRTASSWTTSSTGLSLSFSLSFFPLAPLPSSPSLEPLLDLQHAHLDSACSRGCRTRPRRPRRWSRRRPRRRQGHGPQEARKGAQGLAQGDLLPQPVRRRRQAQGQVQQGGPRHGRCVPCALALARWGRERLARRPRRPHPPSPRSRR</sequence>
<keyword evidence="4" id="KW-1185">Reference proteome</keyword>
<gene>
    <name evidence="3" type="ORF">DMC30DRAFT_402400</name>
</gene>
<evidence type="ECO:0000313" key="3">
    <source>
        <dbReference type="EMBL" id="TNY18698.1"/>
    </source>
</evidence>
<feature type="region of interest" description="Disordered" evidence="1">
    <location>
        <begin position="181"/>
        <end position="201"/>
    </location>
</feature>
<protein>
    <recommendedName>
        <fullName evidence="5">Secreted protein</fullName>
    </recommendedName>
</protein>
<feature type="signal peptide" evidence="2">
    <location>
        <begin position="1"/>
        <end position="20"/>
    </location>
</feature>